<dbReference type="InterPro" id="IPR011990">
    <property type="entry name" value="TPR-like_helical_dom_sf"/>
</dbReference>
<accession>A0A290Z848</accession>
<dbReference type="InterPro" id="IPR036388">
    <property type="entry name" value="WH-like_DNA-bd_sf"/>
</dbReference>
<dbReference type="PANTHER" id="PTHR35807">
    <property type="entry name" value="TRANSCRIPTIONAL REGULATOR REDD-RELATED"/>
    <property type="match status" value="1"/>
</dbReference>
<comment type="similarity">
    <text evidence="1">Belongs to the AfsR/DnrI/RedD regulatory family.</text>
</comment>
<dbReference type="GO" id="GO:0006355">
    <property type="term" value="P:regulation of DNA-templated transcription"/>
    <property type="evidence" value="ECO:0007669"/>
    <property type="project" value="InterPro"/>
</dbReference>
<dbReference type="KEGG" id="apre:CNX65_19265"/>
<dbReference type="SMART" id="SM00862">
    <property type="entry name" value="Trans_reg_C"/>
    <property type="match status" value="1"/>
</dbReference>
<dbReference type="Pfam" id="PF00486">
    <property type="entry name" value="Trans_reg_C"/>
    <property type="match status" value="1"/>
</dbReference>
<keyword evidence="4" id="KW-0804">Transcription</keyword>
<dbReference type="Proteomes" id="UP000218505">
    <property type="component" value="Chromosome"/>
</dbReference>
<evidence type="ECO:0000259" key="6">
    <source>
        <dbReference type="PROSITE" id="PS51755"/>
    </source>
</evidence>
<evidence type="ECO:0000313" key="8">
    <source>
        <dbReference type="Proteomes" id="UP000218505"/>
    </source>
</evidence>
<evidence type="ECO:0000256" key="2">
    <source>
        <dbReference type="ARBA" id="ARBA00023015"/>
    </source>
</evidence>
<evidence type="ECO:0000256" key="4">
    <source>
        <dbReference type="ARBA" id="ARBA00023163"/>
    </source>
</evidence>
<reference evidence="7" key="1">
    <citation type="submission" date="2017-09" db="EMBL/GenBank/DDBJ databases">
        <title>Complete Genome Sequence of ansamitocin-producing Bacterium Actinosynnema pretiosum X47.</title>
        <authorList>
            <person name="Cao G."/>
            <person name="Zong G."/>
            <person name="Zhong C."/>
            <person name="Fu J."/>
        </authorList>
    </citation>
    <scope>NUCLEOTIDE SEQUENCE [LARGE SCALE GENOMIC DNA]</scope>
    <source>
        <strain evidence="7">X47</strain>
    </source>
</reference>
<dbReference type="RefSeq" id="WP_096494995.1">
    <property type="nucleotide sequence ID" value="NZ_CP023445.1"/>
</dbReference>
<feature type="DNA-binding region" description="OmpR/PhoB-type" evidence="5">
    <location>
        <begin position="4"/>
        <end position="108"/>
    </location>
</feature>
<evidence type="ECO:0000313" key="7">
    <source>
        <dbReference type="EMBL" id="ATE55164.1"/>
    </source>
</evidence>
<dbReference type="Pfam" id="PF03704">
    <property type="entry name" value="BTAD"/>
    <property type="match status" value="1"/>
</dbReference>
<dbReference type="SUPFAM" id="SSF46894">
    <property type="entry name" value="C-terminal effector domain of the bipartite response regulators"/>
    <property type="match status" value="1"/>
</dbReference>
<protein>
    <recommendedName>
        <fullName evidence="6">OmpR/PhoB-type domain-containing protein</fullName>
    </recommendedName>
</protein>
<proteinExistence type="inferred from homology"/>
<dbReference type="InterPro" id="IPR005158">
    <property type="entry name" value="BTAD"/>
</dbReference>
<dbReference type="Gene3D" id="1.25.40.10">
    <property type="entry name" value="Tetratricopeptide repeat domain"/>
    <property type="match status" value="1"/>
</dbReference>
<evidence type="ECO:0000256" key="5">
    <source>
        <dbReference type="PROSITE-ProRule" id="PRU01091"/>
    </source>
</evidence>
<keyword evidence="8" id="KW-1185">Reference proteome</keyword>
<dbReference type="GO" id="GO:0003677">
    <property type="term" value="F:DNA binding"/>
    <property type="evidence" value="ECO:0007669"/>
    <property type="project" value="UniProtKB-UniRule"/>
</dbReference>
<dbReference type="InterPro" id="IPR051677">
    <property type="entry name" value="AfsR-DnrI-RedD_regulator"/>
</dbReference>
<dbReference type="Gene3D" id="1.10.10.10">
    <property type="entry name" value="Winged helix-like DNA-binding domain superfamily/Winged helix DNA-binding domain"/>
    <property type="match status" value="1"/>
</dbReference>
<dbReference type="AlphaFoldDB" id="A0A290Z848"/>
<evidence type="ECO:0000256" key="1">
    <source>
        <dbReference type="ARBA" id="ARBA00005820"/>
    </source>
</evidence>
<gene>
    <name evidence="7" type="ORF">CNX65_19265</name>
</gene>
<name>A0A290Z848_9PSEU</name>
<keyword evidence="2" id="KW-0805">Transcription regulation</keyword>
<sequence length="261" mass="27194">MAVRAVARAQQGVTIRLFGGQELSGPHARGVVPRGVKARTLLVALALDAGAAVSTGRLLDTLWEQEPPRSAGKNLQLYASRLRRCLDDVGLGLGGLLVHVGHGYRLDVRPGSVDALRVAEHAREGVAALRRGDAEAADAELGAALAGWPVEGLVGLVPSEPSVAVAGLWRERRLAVVEHLAAAKVELGAREEAADLLAAQAAANPARESAHVALMRVRALLGDRAGAVEVYRRLERVLDAELGIGPGPEARAVVGAVLGRV</sequence>
<dbReference type="InterPro" id="IPR016032">
    <property type="entry name" value="Sig_transdc_resp-reg_C-effctor"/>
</dbReference>
<dbReference type="SMART" id="SM01043">
    <property type="entry name" value="BTAD"/>
    <property type="match status" value="1"/>
</dbReference>
<organism evidence="7 8">
    <name type="scientific">Actinosynnema pretiosum</name>
    <dbReference type="NCBI Taxonomy" id="42197"/>
    <lineage>
        <taxon>Bacteria</taxon>
        <taxon>Bacillati</taxon>
        <taxon>Actinomycetota</taxon>
        <taxon>Actinomycetes</taxon>
        <taxon>Pseudonocardiales</taxon>
        <taxon>Pseudonocardiaceae</taxon>
        <taxon>Actinosynnema</taxon>
    </lineage>
</organism>
<dbReference type="PANTHER" id="PTHR35807:SF1">
    <property type="entry name" value="TRANSCRIPTIONAL REGULATOR REDD"/>
    <property type="match status" value="1"/>
</dbReference>
<dbReference type="InterPro" id="IPR001867">
    <property type="entry name" value="OmpR/PhoB-type_DNA-bd"/>
</dbReference>
<keyword evidence="3 5" id="KW-0238">DNA-binding</keyword>
<evidence type="ECO:0000256" key="3">
    <source>
        <dbReference type="ARBA" id="ARBA00023125"/>
    </source>
</evidence>
<dbReference type="PROSITE" id="PS51755">
    <property type="entry name" value="OMPR_PHOB"/>
    <property type="match status" value="1"/>
</dbReference>
<dbReference type="GO" id="GO:0000160">
    <property type="term" value="P:phosphorelay signal transduction system"/>
    <property type="evidence" value="ECO:0007669"/>
    <property type="project" value="InterPro"/>
</dbReference>
<feature type="domain" description="OmpR/PhoB-type" evidence="6">
    <location>
        <begin position="4"/>
        <end position="108"/>
    </location>
</feature>
<dbReference type="EMBL" id="CP023445">
    <property type="protein sequence ID" value="ATE55164.1"/>
    <property type="molecule type" value="Genomic_DNA"/>
</dbReference>
<dbReference type="SUPFAM" id="SSF48452">
    <property type="entry name" value="TPR-like"/>
    <property type="match status" value="1"/>
</dbReference>